<dbReference type="GO" id="GO:0006450">
    <property type="term" value="P:regulation of translational fidelity"/>
    <property type="evidence" value="ECO:0007669"/>
    <property type="project" value="TreeGrafter"/>
</dbReference>
<evidence type="ECO:0000256" key="12">
    <source>
        <dbReference type="ARBA" id="ARBA00048366"/>
    </source>
</evidence>
<evidence type="ECO:0000256" key="3">
    <source>
        <dbReference type="ARBA" id="ARBA00012584"/>
    </source>
</evidence>
<dbReference type="PATRIC" id="fig|280505.15.peg.1332"/>
<feature type="binding site" evidence="14">
    <location>
        <position position="135"/>
    </location>
    <ligand>
        <name>ATP</name>
        <dbReference type="ChEBI" id="CHEBI:30616"/>
    </ligand>
</feature>
<dbReference type="InterPro" id="IPR010923">
    <property type="entry name" value="T(6)A37_SUA5"/>
</dbReference>
<dbReference type="GO" id="GO:0005524">
    <property type="term" value="F:ATP binding"/>
    <property type="evidence" value="ECO:0007669"/>
    <property type="project" value="UniProtKB-UniRule"/>
</dbReference>
<feature type="binding site" evidence="14">
    <location>
        <position position="213"/>
    </location>
    <ligand>
        <name>ATP</name>
        <dbReference type="ChEBI" id="CHEBI:30616"/>
    </ligand>
</feature>
<comment type="catalytic activity">
    <reaction evidence="12 13">
        <text>L-threonine + hydrogencarbonate + ATP = L-threonylcarbamoyladenylate + diphosphate + H2O</text>
        <dbReference type="Rhea" id="RHEA:36407"/>
        <dbReference type="ChEBI" id="CHEBI:15377"/>
        <dbReference type="ChEBI" id="CHEBI:17544"/>
        <dbReference type="ChEBI" id="CHEBI:30616"/>
        <dbReference type="ChEBI" id="CHEBI:33019"/>
        <dbReference type="ChEBI" id="CHEBI:57926"/>
        <dbReference type="ChEBI" id="CHEBI:73682"/>
        <dbReference type="EC" id="2.7.7.87"/>
    </reaction>
</comment>
<keyword evidence="10 13" id="KW-0067">ATP-binding</keyword>
<dbReference type="Pfam" id="PF01300">
    <property type="entry name" value="Sua5_yciO_yrdC"/>
    <property type="match status" value="1"/>
</dbReference>
<dbReference type="SUPFAM" id="SSF55821">
    <property type="entry name" value="YrdC/RibB"/>
    <property type="match status" value="1"/>
</dbReference>
<feature type="binding site" evidence="14">
    <location>
        <position position="161"/>
    </location>
    <ligand>
        <name>ATP</name>
        <dbReference type="ChEBI" id="CHEBI:30616"/>
    </ligand>
</feature>
<evidence type="ECO:0000256" key="7">
    <source>
        <dbReference type="ARBA" id="ARBA00022694"/>
    </source>
</evidence>
<keyword evidence="8 13" id="KW-0548">Nucleotidyltransferase</keyword>
<evidence type="ECO:0000313" key="17">
    <source>
        <dbReference type="Proteomes" id="UP000058857"/>
    </source>
</evidence>
<keyword evidence="5 13" id="KW-0963">Cytoplasm</keyword>
<dbReference type="InterPro" id="IPR006070">
    <property type="entry name" value="Sua5-like_dom"/>
</dbReference>
<dbReference type="PIRSF" id="PIRSF004930">
    <property type="entry name" value="Tln_factor_SUA5"/>
    <property type="match status" value="1"/>
</dbReference>
<dbReference type="InterPro" id="IPR038385">
    <property type="entry name" value="Sua5/YwlC_C"/>
</dbReference>
<dbReference type="AlphaFoldDB" id="A0A0S2IPV0"/>
<feature type="binding site" evidence="14">
    <location>
        <position position="199"/>
    </location>
    <ligand>
        <name>L-threonine</name>
        <dbReference type="ChEBI" id="CHEBI:57926"/>
    </ligand>
</feature>
<keyword evidence="7 13" id="KW-0819">tRNA processing</keyword>
<evidence type="ECO:0000256" key="9">
    <source>
        <dbReference type="ARBA" id="ARBA00022741"/>
    </source>
</evidence>
<evidence type="ECO:0000256" key="10">
    <source>
        <dbReference type="ARBA" id="ARBA00022840"/>
    </source>
</evidence>
<evidence type="ECO:0000256" key="2">
    <source>
        <dbReference type="ARBA" id="ARBA00007663"/>
    </source>
</evidence>
<evidence type="ECO:0000256" key="14">
    <source>
        <dbReference type="PIRSR" id="PIRSR004930-1"/>
    </source>
</evidence>
<gene>
    <name evidence="16" type="ORF">LBBP_01365</name>
</gene>
<keyword evidence="6 13" id="KW-0808">Transferase</keyword>
<reference evidence="16 17" key="1">
    <citation type="journal article" date="2015" name="PLoS Negl. Trop. Dis.">
        <title>Distribution of Plasmids in Distinct Leptospira Pathogenic Species.</title>
        <authorList>
            <person name="Wang Y."/>
            <person name="Zhuang X."/>
            <person name="Zhong Y."/>
            <person name="Zhang C."/>
            <person name="Zhang Y."/>
            <person name="Zeng L."/>
            <person name="Zhu Y."/>
            <person name="He P."/>
            <person name="Dong K."/>
            <person name="Pal U."/>
            <person name="Guo X."/>
            <person name="Qin J."/>
        </authorList>
    </citation>
    <scope>NUCLEOTIDE SEQUENCE [LARGE SCALE GENOMIC DNA]</scope>
    <source>
        <strain evidence="16 17">56604</strain>
    </source>
</reference>
<dbReference type="GO" id="GO:0008033">
    <property type="term" value="P:tRNA processing"/>
    <property type="evidence" value="ECO:0007669"/>
    <property type="project" value="UniProtKB-KW"/>
</dbReference>
<keyword evidence="9 13" id="KW-0547">Nucleotide-binding</keyword>
<feature type="binding site" evidence="14">
    <location>
        <position position="56"/>
    </location>
    <ligand>
        <name>L-threonine</name>
        <dbReference type="ChEBI" id="CHEBI:57926"/>
    </ligand>
</feature>
<feature type="binding site" evidence="14">
    <location>
        <position position="139"/>
    </location>
    <ligand>
        <name>L-threonine</name>
        <dbReference type="ChEBI" id="CHEBI:57926"/>
    </ligand>
</feature>
<dbReference type="PANTHER" id="PTHR17490">
    <property type="entry name" value="SUA5"/>
    <property type="match status" value="1"/>
</dbReference>
<sequence length="337" mass="37487">MHPLQNKPFRKKQKWIVNIIRRNLPENKVDTLITDSPFEAAKILLEGGNVVFPTETVYGIGASAFDFKACKKIYEVKNRPFDNPLILHVENLSSLKTYGNVSEKAGLVFQNFSPGPITGIFTKKNQDLFTAGLNTVALRIPSNPTTQLFLNLCGVPVAAPSANLSGKPSLTKIEYILEEFSGRVDCILKGEEPKIGIESTVIDFSSEPPVLLRPGFVDRNDLLKILPDLKGIESFNELNKIPRSPGLKYRHYAPACKVVLKDSLKGISGNFAQIGFHFESESMFQVLVSSNEEYMKSIYSFFVECDRKGIKEAWCEIPKDGNGKEALINRISKAASK</sequence>
<protein>
    <recommendedName>
        <fullName evidence="4 13">Threonylcarbamoyl-AMP synthase</fullName>
        <shortName evidence="13">TC-AMP synthase</shortName>
        <ecNumber evidence="3 13">2.7.7.87</ecNumber>
    </recommendedName>
    <alternativeName>
        <fullName evidence="11 13">L-threonylcarbamoyladenylate synthase</fullName>
    </alternativeName>
</protein>
<dbReference type="InterPro" id="IPR017945">
    <property type="entry name" value="DHBP_synth_RibB-like_a/b_dom"/>
</dbReference>
<dbReference type="GO" id="GO:0003725">
    <property type="term" value="F:double-stranded RNA binding"/>
    <property type="evidence" value="ECO:0007669"/>
    <property type="project" value="UniProtKB-UniRule"/>
</dbReference>
<dbReference type="GO" id="GO:0000049">
    <property type="term" value="F:tRNA binding"/>
    <property type="evidence" value="ECO:0007669"/>
    <property type="project" value="TreeGrafter"/>
</dbReference>
<feature type="binding site" evidence="14">
    <location>
        <position position="79"/>
    </location>
    <ligand>
        <name>ATP</name>
        <dbReference type="ChEBI" id="CHEBI:30616"/>
    </ligand>
</feature>
<dbReference type="Gene3D" id="3.90.870.10">
    <property type="entry name" value="DHBP synthase"/>
    <property type="match status" value="1"/>
</dbReference>
<evidence type="ECO:0000256" key="8">
    <source>
        <dbReference type="ARBA" id="ARBA00022695"/>
    </source>
</evidence>
<evidence type="ECO:0000256" key="11">
    <source>
        <dbReference type="ARBA" id="ARBA00029774"/>
    </source>
</evidence>
<feature type="binding site" evidence="14">
    <location>
        <position position="252"/>
    </location>
    <ligand>
        <name>ATP</name>
        <dbReference type="ChEBI" id="CHEBI:30616"/>
    </ligand>
</feature>
<dbReference type="GO" id="GO:0061710">
    <property type="term" value="F:L-threonylcarbamoyladenylate synthase"/>
    <property type="evidence" value="ECO:0007669"/>
    <property type="project" value="UniProtKB-EC"/>
</dbReference>
<dbReference type="PROSITE" id="PS51163">
    <property type="entry name" value="YRDC"/>
    <property type="match status" value="1"/>
</dbReference>
<feature type="binding site" evidence="14">
    <location>
        <position position="169"/>
    </location>
    <ligand>
        <name>ATP</name>
        <dbReference type="ChEBI" id="CHEBI:30616"/>
    </ligand>
</feature>
<name>A0A0S2IPV0_LEPBO</name>
<dbReference type="NCBIfam" id="TIGR00057">
    <property type="entry name" value="L-threonylcarbamoyladenylate synthase"/>
    <property type="match status" value="1"/>
</dbReference>
<dbReference type="InterPro" id="IPR050156">
    <property type="entry name" value="TC-AMP_synthase_SUA5"/>
</dbReference>
<accession>A0A0S2IPV0</accession>
<feature type="binding site" evidence="14">
    <location>
        <position position="159"/>
    </location>
    <ligand>
        <name>L-threonine</name>
        <dbReference type="ChEBI" id="CHEBI:57926"/>
    </ligand>
</feature>
<feature type="binding site" evidence="14">
    <location>
        <position position="83"/>
    </location>
    <ligand>
        <name>ATP</name>
        <dbReference type="ChEBI" id="CHEBI:30616"/>
    </ligand>
</feature>
<organism evidence="16">
    <name type="scientific">Leptospira borgpetersenii serovar Ballum</name>
    <dbReference type="NCBI Taxonomy" id="280505"/>
    <lineage>
        <taxon>Bacteria</taxon>
        <taxon>Pseudomonadati</taxon>
        <taxon>Spirochaetota</taxon>
        <taxon>Spirochaetia</taxon>
        <taxon>Leptospirales</taxon>
        <taxon>Leptospiraceae</taxon>
        <taxon>Leptospira</taxon>
    </lineage>
</organism>
<evidence type="ECO:0000256" key="6">
    <source>
        <dbReference type="ARBA" id="ARBA00022679"/>
    </source>
</evidence>
<evidence type="ECO:0000256" key="13">
    <source>
        <dbReference type="PIRNR" id="PIRNR004930"/>
    </source>
</evidence>
<evidence type="ECO:0000256" key="5">
    <source>
        <dbReference type="ARBA" id="ARBA00022490"/>
    </source>
</evidence>
<dbReference type="GO" id="GO:0005737">
    <property type="term" value="C:cytoplasm"/>
    <property type="evidence" value="ECO:0007669"/>
    <property type="project" value="UniProtKB-SubCell"/>
</dbReference>
<dbReference type="Pfam" id="PF03481">
    <property type="entry name" value="Sua5_C"/>
    <property type="match status" value="1"/>
</dbReference>
<dbReference type="EMBL" id="CP012029">
    <property type="protein sequence ID" value="ALO25656.1"/>
    <property type="molecule type" value="Genomic_DNA"/>
</dbReference>
<evidence type="ECO:0000313" key="16">
    <source>
        <dbReference type="EMBL" id="ALO25656.1"/>
    </source>
</evidence>
<comment type="similarity">
    <text evidence="2 13">Belongs to the SUA5 family.</text>
</comment>
<dbReference type="InterPro" id="IPR005145">
    <property type="entry name" value="Sua5_C"/>
</dbReference>
<feature type="binding site" evidence="14">
    <location>
        <position position="88"/>
    </location>
    <ligand>
        <name>L-threonine</name>
        <dbReference type="ChEBI" id="CHEBI:57926"/>
    </ligand>
</feature>
<comment type="function">
    <text evidence="13">Required for the formation of a threonylcarbamoyl group on adenosine at position 37 (t(6)A37) in tRNAs that read codons beginning with adenine.</text>
</comment>
<evidence type="ECO:0000256" key="4">
    <source>
        <dbReference type="ARBA" id="ARBA00015492"/>
    </source>
</evidence>
<proteinExistence type="inferred from homology"/>
<feature type="domain" description="YrdC-like" evidence="15">
    <location>
        <begin position="34"/>
        <end position="217"/>
    </location>
</feature>
<comment type="subcellular location">
    <subcellularLocation>
        <location evidence="1 13">Cytoplasm</location>
    </subcellularLocation>
</comment>
<evidence type="ECO:0000256" key="1">
    <source>
        <dbReference type="ARBA" id="ARBA00004496"/>
    </source>
</evidence>
<dbReference type="EC" id="2.7.7.87" evidence="3 13"/>
<dbReference type="Proteomes" id="UP000058857">
    <property type="component" value="Chromosome 1"/>
</dbReference>
<evidence type="ECO:0000259" key="15">
    <source>
        <dbReference type="PROSITE" id="PS51163"/>
    </source>
</evidence>
<dbReference type="PANTHER" id="PTHR17490:SF16">
    <property type="entry name" value="THREONYLCARBAMOYL-AMP SYNTHASE"/>
    <property type="match status" value="1"/>
</dbReference>
<dbReference type="Gene3D" id="3.40.50.11030">
    <property type="entry name" value="Threonylcarbamoyl-AMP synthase, C-terminal domain"/>
    <property type="match status" value="1"/>
</dbReference>